<evidence type="ECO:0000256" key="1">
    <source>
        <dbReference type="SAM" id="MobiDB-lite"/>
    </source>
</evidence>
<proteinExistence type="predicted"/>
<sequence>MAYGRRSYRRTTTRRKRAGSSRRSYRRKTYTRRRTYGRRRMSTRTVLNKTSQKKRDNMLAYSNTTFDNPFATTYTLGGAIMRFPVGNTSIPSEFIYVWNATGRPGENSDGQRGSKLDTSLRTSETVFARGLKEKITLETNNAAPWHWRRICFTSKDDFGEADPDTSAYFRRTSNGMVRLLRAQSDSEYLNDELFEGERNVDWLSALNAPLSRKHFSIKYDKTRVLRSQNQAGNIFTFNLWHNMGHNIVYAGEQTGERMVDSAVSVSGRPGMGNYYVVDIFRKHGINDDQSTLTFTPEATFFWHEK</sequence>
<dbReference type="EMBL" id="MF373639">
    <property type="protein sequence ID" value="ATG71332.1"/>
    <property type="molecule type" value="Genomic_DNA"/>
</dbReference>
<evidence type="ECO:0000313" key="2">
    <source>
        <dbReference type="EMBL" id="ATG71332.1"/>
    </source>
</evidence>
<dbReference type="Proteomes" id="UP000274245">
    <property type="component" value="Segment"/>
</dbReference>
<reference evidence="2" key="1">
    <citation type="submission" date="2017-06" db="EMBL/GenBank/DDBJ databases">
        <title>Small circular DNA viruses identified in desert tortoise feces.</title>
        <authorList>
            <person name="Waits K."/>
            <person name="Kraberger S."/>
            <person name="Fontenele R.S."/>
            <person name="Webster T.H."/>
            <person name="Wilson Sayres M.A."/>
            <person name="Varsani A."/>
        </authorList>
    </citation>
    <scope>NUCLEOTIDE SEQUENCE [LARGE SCALE GENOMIC DNA]</scope>
    <source>
        <strain evidence="2">Tor6_591165</strain>
    </source>
</reference>
<accession>A0A384WFP3</accession>
<feature type="region of interest" description="Disordered" evidence="1">
    <location>
        <begin position="1"/>
        <end position="34"/>
    </location>
</feature>
<organism evidence="2">
    <name type="scientific">Gopherus associated genomovirus 1</name>
    <dbReference type="NCBI Taxonomy" id="2041417"/>
    <lineage>
        <taxon>Viruses</taxon>
        <taxon>Monodnaviria</taxon>
        <taxon>Shotokuvirae</taxon>
        <taxon>Cressdnaviricota</taxon>
        <taxon>Repensiviricetes</taxon>
        <taxon>Geplafuvirales</taxon>
        <taxon>Genomoviridae</taxon>
        <taxon>Gemykibivirus</taxon>
        <taxon>Gemykibivirus haeme2</taxon>
    </lineage>
</organism>
<name>A0A384WFP3_9VIRU</name>
<protein>
    <submittedName>
        <fullName evidence="2">Capsid protein</fullName>
    </submittedName>
</protein>